<feature type="compositionally biased region" description="Basic and acidic residues" evidence="1">
    <location>
        <begin position="192"/>
        <end position="207"/>
    </location>
</feature>
<dbReference type="Pfam" id="PF12824">
    <property type="entry name" value="MRP-L20"/>
    <property type="match status" value="1"/>
</dbReference>
<evidence type="ECO:0000256" key="1">
    <source>
        <dbReference type="SAM" id="MobiDB-lite"/>
    </source>
</evidence>
<feature type="compositionally biased region" description="Low complexity" evidence="1">
    <location>
        <begin position="88"/>
        <end position="103"/>
    </location>
</feature>
<feature type="region of interest" description="Disordered" evidence="1">
    <location>
        <begin position="182"/>
        <end position="207"/>
    </location>
</feature>
<dbReference type="GO" id="GO:0003735">
    <property type="term" value="F:structural constituent of ribosome"/>
    <property type="evidence" value="ECO:0007669"/>
    <property type="project" value="TreeGrafter"/>
</dbReference>
<dbReference type="InterPro" id="IPR024388">
    <property type="entry name" value="Ribosomal_mL58"/>
</dbReference>
<protein>
    <recommendedName>
        <fullName evidence="4">60S ribosomal protein L20</fullName>
    </recommendedName>
</protein>
<dbReference type="AlphaFoldDB" id="A0A6A6H236"/>
<reference evidence="2" key="1">
    <citation type="journal article" date="2020" name="Stud. Mycol.">
        <title>101 Dothideomycetes genomes: a test case for predicting lifestyles and emergence of pathogens.</title>
        <authorList>
            <person name="Haridas S."/>
            <person name="Albert R."/>
            <person name="Binder M."/>
            <person name="Bloem J."/>
            <person name="Labutti K."/>
            <person name="Salamov A."/>
            <person name="Andreopoulos B."/>
            <person name="Baker S."/>
            <person name="Barry K."/>
            <person name="Bills G."/>
            <person name="Bluhm B."/>
            <person name="Cannon C."/>
            <person name="Castanera R."/>
            <person name="Culley D."/>
            <person name="Daum C."/>
            <person name="Ezra D."/>
            <person name="Gonzalez J."/>
            <person name="Henrissat B."/>
            <person name="Kuo A."/>
            <person name="Liang C."/>
            <person name="Lipzen A."/>
            <person name="Lutzoni F."/>
            <person name="Magnuson J."/>
            <person name="Mondo S."/>
            <person name="Nolan M."/>
            <person name="Ohm R."/>
            <person name="Pangilinan J."/>
            <person name="Park H.-J."/>
            <person name="Ramirez L."/>
            <person name="Alfaro M."/>
            <person name="Sun H."/>
            <person name="Tritt A."/>
            <person name="Yoshinaga Y."/>
            <person name="Zwiers L.-H."/>
            <person name="Turgeon B."/>
            <person name="Goodwin S."/>
            <person name="Spatafora J."/>
            <person name="Crous P."/>
            <person name="Grigoriev I."/>
        </authorList>
    </citation>
    <scope>NUCLEOTIDE SEQUENCE</scope>
    <source>
        <strain evidence="2">Tuck. ex Michener</strain>
    </source>
</reference>
<sequence>MTCPFSPLSLARQPFFKSSGFSSRTCRRQESTARRLRQRLRIKPEPSFAETIPTQDHIIYNPPSSAPSVYHTPFKFLPQNDKRRQRLAAATTSSPFAFSAPTSDNSTSSTLPPPLRAPVQKRYHLTSADFDEIRRLRIEDPLKWSNIALAKKFQCSTVLIPMICSVPKEVKQIREKELEDIKQKWGPKKRAAREDRARRRERWGRDE</sequence>
<evidence type="ECO:0000313" key="3">
    <source>
        <dbReference type="Proteomes" id="UP000800092"/>
    </source>
</evidence>
<accession>A0A6A6H236</accession>
<evidence type="ECO:0000313" key="2">
    <source>
        <dbReference type="EMBL" id="KAF2231770.1"/>
    </source>
</evidence>
<dbReference type="EMBL" id="ML991823">
    <property type="protein sequence ID" value="KAF2231770.1"/>
    <property type="molecule type" value="Genomic_DNA"/>
</dbReference>
<dbReference type="OrthoDB" id="6021263at2759"/>
<name>A0A6A6H236_VIRVR</name>
<keyword evidence="3" id="KW-1185">Reference proteome</keyword>
<dbReference type="GO" id="GO:0005762">
    <property type="term" value="C:mitochondrial large ribosomal subunit"/>
    <property type="evidence" value="ECO:0007669"/>
    <property type="project" value="TreeGrafter"/>
</dbReference>
<proteinExistence type="predicted"/>
<organism evidence="2 3">
    <name type="scientific">Viridothelium virens</name>
    <name type="common">Speckled blister lichen</name>
    <name type="synonym">Trypethelium virens</name>
    <dbReference type="NCBI Taxonomy" id="1048519"/>
    <lineage>
        <taxon>Eukaryota</taxon>
        <taxon>Fungi</taxon>
        <taxon>Dikarya</taxon>
        <taxon>Ascomycota</taxon>
        <taxon>Pezizomycotina</taxon>
        <taxon>Dothideomycetes</taxon>
        <taxon>Dothideomycetes incertae sedis</taxon>
        <taxon>Trypetheliales</taxon>
        <taxon>Trypetheliaceae</taxon>
        <taxon>Viridothelium</taxon>
    </lineage>
</organism>
<dbReference type="PANTHER" id="PTHR28266:SF1">
    <property type="entry name" value="LARGE RIBOSOMAL SUBUNIT PROTEIN ML58"/>
    <property type="match status" value="1"/>
</dbReference>
<gene>
    <name evidence="2" type="ORF">EV356DRAFT_506615</name>
</gene>
<evidence type="ECO:0008006" key="4">
    <source>
        <dbReference type="Google" id="ProtNLM"/>
    </source>
</evidence>
<dbReference type="Proteomes" id="UP000800092">
    <property type="component" value="Unassembled WGS sequence"/>
</dbReference>
<dbReference type="PANTHER" id="PTHR28266">
    <property type="entry name" value="54S RIBOSOMAL PROTEIN L20, MITOCHONDRIAL"/>
    <property type="match status" value="1"/>
</dbReference>
<feature type="region of interest" description="Disordered" evidence="1">
    <location>
        <begin position="87"/>
        <end position="116"/>
    </location>
</feature>